<gene>
    <name evidence="3" type="ORF">NR989_02000</name>
</gene>
<evidence type="ECO:0000313" key="3">
    <source>
        <dbReference type="EMBL" id="WEJ63044.1"/>
    </source>
</evidence>
<dbReference type="InterPro" id="IPR001279">
    <property type="entry name" value="Metallo-B-lactamas"/>
</dbReference>
<dbReference type="CDD" id="cd16282">
    <property type="entry name" value="metallo-hydrolase-like_MBL-fold"/>
    <property type="match status" value="1"/>
</dbReference>
<dbReference type="RefSeq" id="WP_275595297.1">
    <property type="nucleotide sequence ID" value="NZ_CP102381.1"/>
</dbReference>
<dbReference type="Gene3D" id="3.60.15.10">
    <property type="entry name" value="Ribonuclease Z/Hydroxyacylglutathione hydrolase-like"/>
    <property type="match status" value="1"/>
</dbReference>
<keyword evidence="1" id="KW-0732">Signal</keyword>
<evidence type="ECO:0000259" key="2">
    <source>
        <dbReference type="Pfam" id="PF00753"/>
    </source>
</evidence>
<keyword evidence="4" id="KW-1185">Reference proteome</keyword>
<protein>
    <submittedName>
        <fullName evidence="3">MBL fold metallo-hydrolase</fullName>
    </submittedName>
</protein>
<accession>A0ABY8CAQ4</accession>
<dbReference type="InterPro" id="IPR036866">
    <property type="entry name" value="RibonucZ/Hydroxyglut_hydro"/>
</dbReference>
<dbReference type="Pfam" id="PF00753">
    <property type="entry name" value="Lactamase_B"/>
    <property type="match status" value="1"/>
</dbReference>
<reference evidence="3 4" key="1">
    <citation type="submission" date="2022-06" db="EMBL/GenBank/DDBJ databases">
        <title>Thiomicrohabdus sp. nov, an obligately chemolithoautotrophic, sulfur-oxidizing bacterium isolated from beach of Guanyin Mountain. Amoy.</title>
        <authorList>
            <person name="Zhu H."/>
        </authorList>
    </citation>
    <scope>NUCLEOTIDE SEQUENCE [LARGE SCALE GENOMIC DNA]</scope>
    <source>
        <strain evidence="3 4">XGS-01</strain>
    </source>
</reference>
<dbReference type="SUPFAM" id="SSF56281">
    <property type="entry name" value="Metallo-hydrolase/oxidoreductase"/>
    <property type="match status" value="1"/>
</dbReference>
<dbReference type="EMBL" id="CP102381">
    <property type="protein sequence ID" value="WEJ63044.1"/>
    <property type="molecule type" value="Genomic_DNA"/>
</dbReference>
<sequence length="349" mass="39136">MINKLKNPFINLATISVLLLTNPAAASSSVYADSFSEAYPDYATEVSALEKKLGYIGKTLPIPKLQKIAPGVYTSVGSMIWGTPGNFGFNNNMSAVIFEDGVFVYNSGPNEAVAYSFHQALKKFTNKPVKWVAIENYQGHANMGASYWRDIGVKNIYSEKAATQYWNKNFAKSKRRYTRSIGSVINSYSTNAAKDYTTFENQITIDVGKGEHVQLINFGGGHTPTMTGAYIPSRNIIFSGDLGFNERLPGLFEDGSYVEWMESFDKMMVLTNQDTLMIPGHGNPANAQVIKKQTYDYFVELAQQVKEFMKQGGTVDDVKNIDQSKHKDRPAYKELYERNARNIYNELNR</sequence>
<feature type="signal peptide" evidence="1">
    <location>
        <begin position="1"/>
        <end position="26"/>
    </location>
</feature>
<feature type="chain" id="PRO_5046015913" evidence="1">
    <location>
        <begin position="27"/>
        <end position="349"/>
    </location>
</feature>
<feature type="domain" description="Metallo-beta-lactamase" evidence="2">
    <location>
        <begin position="144"/>
        <end position="271"/>
    </location>
</feature>
<name>A0ABY8CAQ4_9GAMM</name>
<evidence type="ECO:0000256" key="1">
    <source>
        <dbReference type="SAM" id="SignalP"/>
    </source>
</evidence>
<evidence type="ECO:0000313" key="4">
    <source>
        <dbReference type="Proteomes" id="UP001222275"/>
    </source>
</evidence>
<organism evidence="3 4">
    <name type="scientific">Thiomicrorhabdus lithotrophica</name>
    <dbReference type="NCBI Taxonomy" id="2949997"/>
    <lineage>
        <taxon>Bacteria</taxon>
        <taxon>Pseudomonadati</taxon>
        <taxon>Pseudomonadota</taxon>
        <taxon>Gammaproteobacteria</taxon>
        <taxon>Thiotrichales</taxon>
        <taxon>Piscirickettsiaceae</taxon>
        <taxon>Thiomicrorhabdus</taxon>
    </lineage>
</organism>
<dbReference type="Proteomes" id="UP001222275">
    <property type="component" value="Chromosome"/>
</dbReference>
<proteinExistence type="predicted"/>